<proteinExistence type="predicted"/>
<protein>
    <recommendedName>
        <fullName evidence="4">Bacterial surface antigen (D15) domain-containing protein</fullName>
    </recommendedName>
</protein>
<evidence type="ECO:0000313" key="2">
    <source>
        <dbReference type="EMBL" id="MDU8886685.1"/>
    </source>
</evidence>
<keyword evidence="3" id="KW-1185">Reference proteome</keyword>
<comment type="caution">
    <text evidence="2">The sequence shown here is derived from an EMBL/GenBank/DDBJ whole genome shotgun (WGS) entry which is preliminary data.</text>
</comment>
<accession>A0ABU3U8H9</accession>
<evidence type="ECO:0008006" key="4">
    <source>
        <dbReference type="Google" id="ProtNLM"/>
    </source>
</evidence>
<dbReference type="RefSeq" id="WP_316662782.1">
    <property type="nucleotide sequence ID" value="NZ_JAWHTF010000006.1"/>
</dbReference>
<dbReference type="Proteomes" id="UP001268651">
    <property type="component" value="Unassembled WGS sequence"/>
</dbReference>
<feature type="signal peptide" evidence="1">
    <location>
        <begin position="1"/>
        <end position="19"/>
    </location>
</feature>
<gene>
    <name evidence="2" type="ORF">RXV94_10980</name>
</gene>
<evidence type="ECO:0000256" key="1">
    <source>
        <dbReference type="SAM" id="SignalP"/>
    </source>
</evidence>
<name>A0ABU3U8H9_9FLAO</name>
<reference evidence="2 3" key="1">
    <citation type="submission" date="2023-10" db="EMBL/GenBank/DDBJ databases">
        <title>Marimonas sp. nov. isolated from tidal mud flat.</title>
        <authorList>
            <person name="Jaincy N.J."/>
            <person name="Srinivasan S."/>
            <person name="Lee S.-S."/>
        </authorList>
    </citation>
    <scope>NUCLEOTIDE SEQUENCE [LARGE SCALE GENOMIC DNA]</scope>
    <source>
        <strain evidence="2 3">MJ-SS3</strain>
    </source>
</reference>
<dbReference type="EMBL" id="JAWHTF010000006">
    <property type="protein sequence ID" value="MDU8886685.1"/>
    <property type="molecule type" value="Genomic_DNA"/>
</dbReference>
<organism evidence="2 3">
    <name type="scientific">Gilvirhabdus luticola</name>
    <dbReference type="NCBI Taxonomy" id="3079858"/>
    <lineage>
        <taxon>Bacteria</taxon>
        <taxon>Pseudomonadati</taxon>
        <taxon>Bacteroidota</taxon>
        <taxon>Flavobacteriia</taxon>
        <taxon>Flavobacteriales</taxon>
        <taxon>Flavobacteriaceae</taxon>
        <taxon>Gilvirhabdus</taxon>
    </lineage>
</organism>
<keyword evidence="1" id="KW-0732">Signal</keyword>
<sequence>MRKLGIILILLFFAFSSRAQTPVTEFSEKESDSLRKKEFYNYLGQGYFPVKYFNIDLRSLIKYNQYEGIRAGFGGVTSKKFSEKFRINAYIAYGFRDHTYKYRIGSGFRLAEKTNTWLNASFTNDLQETGSTTFLTDGRNFQFFEPRLLNIDLFHRHYTSALSIEHNILSNLLNKTQIGSSEIRPTYNYEFVVDDNAYHDFSLTTITSSLQWFPGIKTNKEIKRISYPIVTLQFTQSVKNLFSGDFKFTKLDFKTIHQLKHRNTAISELTFTSGIAKGHTPLTHLYHVYPNNINKETILQRFSVAGITSFETMFFNEFFSDRFITLQYKYFFKPFRISEYFNPQLVLITRYALGNMDHIDRHQNATFGTLEKGFTESGLEINKLLFGFGLSLAYRYGAYHLPEFGDNVALKFTFNITL</sequence>
<feature type="chain" id="PRO_5047258808" description="Bacterial surface antigen (D15) domain-containing protein" evidence="1">
    <location>
        <begin position="20"/>
        <end position="418"/>
    </location>
</feature>
<evidence type="ECO:0000313" key="3">
    <source>
        <dbReference type="Proteomes" id="UP001268651"/>
    </source>
</evidence>